<sequence>MNNLLLDAKVNPTLNPDPIPVALQVGFDLAAVMHLKRLDAGGNRASSPRSSTYQGDARRLLKWQAVQQQPGKQQHA</sequence>
<dbReference type="Proteomes" id="UP001164712">
    <property type="component" value="Chromosome"/>
</dbReference>
<reference evidence="1" key="1">
    <citation type="submission" date="2022-12" db="EMBL/GenBank/DDBJ databases">
        <title>Complete genome sequence of an Australian strain of Rouxiella badensis DAR84756 and resolution of the R. badensis DSM100043 and R. chamberiensis DSM28324 genomes.</title>
        <authorList>
            <person name="Paul S."/>
            <person name="Anderson P.J."/>
            <person name="Maynard G."/>
            <person name="Dyall-Smith M."/>
            <person name="Kudinha T."/>
        </authorList>
    </citation>
    <scope>NUCLEOTIDE SEQUENCE</scope>
    <source>
        <strain evidence="1">DSM 28324</strain>
    </source>
</reference>
<gene>
    <name evidence="1" type="ORF">O1V66_04035</name>
</gene>
<evidence type="ECO:0000313" key="1">
    <source>
        <dbReference type="EMBL" id="WAT01886.1"/>
    </source>
</evidence>
<keyword evidence="2" id="KW-1185">Reference proteome</keyword>
<protein>
    <submittedName>
        <fullName evidence="1">Uncharacterized protein</fullName>
    </submittedName>
</protein>
<dbReference type="RefSeq" id="WP_269128117.1">
    <property type="nucleotide sequence ID" value="NZ_CP114058.1"/>
</dbReference>
<dbReference type="EMBL" id="CP114058">
    <property type="protein sequence ID" value="WAT01886.1"/>
    <property type="molecule type" value="Genomic_DNA"/>
</dbReference>
<accession>A0ABY7HSS2</accession>
<name>A0ABY7HSS2_9GAMM</name>
<organism evidence="1 2">
    <name type="scientific">Rouxiella chamberiensis</name>
    <dbReference type="NCBI Taxonomy" id="1513468"/>
    <lineage>
        <taxon>Bacteria</taxon>
        <taxon>Pseudomonadati</taxon>
        <taxon>Pseudomonadota</taxon>
        <taxon>Gammaproteobacteria</taxon>
        <taxon>Enterobacterales</taxon>
        <taxon>Yersiniaceae</taxon>
        <taxon>Rouxiella</taxon>
    </lineage>
</organism>
<proteinExistence type="predicted"/>
<evidence type="ECO:0000313" key="2">
    <source>
        <dbReference type="Proteomes" id="UP001164712"/>
    </source>
</evidence>